<keyword evidence="5" id="KW-0378">Hydrolase</keyword>
<evidence type="ECO:0000256" key="7">
    <source>
        <dbReference type="ARBA" id="ARBA00023326"/>
    </source>
</evidence>
<dbReference type="InterPro" id="IPR043595">
    <property type="entry name" value="FaeB/C/D"/>
</dbReference>
<dbReference type="PANTHER" id="PTHR38050:SF2">
    <property type="entry name" value="FERULOYL ESTERASE C-RELATED"/>
    <property type="match status" value="1"/>
</dbReference>
<keyword evidence="4 8" id="KW-0732">Signal</keyword>
<feature type="signal peptide" evidence="8">
    <location>
        <begin position="1"/>
        <end position="21"/>
    </location>
</feature>
<keyword evidence="6" id="KW-0119">Carbohydrate metabolism</keyword>
<accession>A0A917MFM7</accession>
<keyword evidence="2" id="KW-0964">Secreted</keyword>
<dbReference type="PANTHER" id="PTHR38050">
    <property type="match status" value="1"/>
</dbReference>
<dbReference type="GO" id="GO:0045493">
    <property type="term" value="P:xylan catabolic process"/>
    <property type="evidence" value="ECO:0007669"/>
    <property type="project" value="UniProtKB-KW"/>
</dbReference>
<evidence type="ECO:0000313" key="9">
    <source>
        <dbReference type="EMBL" id="GGH09591.1"/>
    </source>
</evidence>
<dbReference type="EMBL" id="BMES01000001">
    <property type="protein sequence ID" value="GGH09591.1"/>
    <property type="molecule type" value="Genomic_DNA"/>
</dbReference>
<dbReference type="InterPro" id="IPR000801">
    <property type="entry name" value="Esterase-like"/>
</dbReference>
<dbReference type="RefSeq" id="WP_188516214.1">
    <property type="nucleotide sequence ID" value="NZ_BMES01000001.1"/>
</dbReference>
<evidence type="ECO:0000256" key="5">
    <source>
        <dbReference type="ARBA" id="ARBA00022801"/>
    </source>
</evidence>
<organism evidence="9 10">
    <name type="scientific">Alsobacter metallidurans</name>
    <dbReference type="NCBI Taxonomy" id="340221"/>
    <lineage>
        <taxon>Bacteria</taxon>
        <taxon>Pseudomonadati</taxon>
        <taxon>Pseudomonadota</taxon>
        <taxon>Alphaproteobacteria</taxon>
        <taxon>Hyphomicrobiales</taxon>
        <taxon>Alsobacteraceae</taxon>
        <taxon>Alsobacter</taxon>
    </lineage>
</organism>
<proteinExistence type="predicted"/>
<reference evidence="9" key="1">
    <citation type="journal article" date="2014" name="Int. J. Syst. Evol. Microbiol.">
        <title>Complete genome sequence of Corynebacterium casei LMG S-19264T (=DSM 44701T), isolated from a smear-ripened cheese.</title>
        <authorList>
            <consortium name="US DOE Joint Genome Institute (JGI-PGF)"/>
            <person name="Walter F."/>
            <person name="Albersmeier A."/>
            <person name="Kalinowski J."/>
            <person name="Ruckert C."/>
        </authorList>
    </citation>
    <scope>NUCLEOTIDE SEQUENCE</scope>
    <source>
        <strain evidence="9">CGMCC 1.12214</strain>
    </source>
</reference>
<comment type="subcellular location">
    <subcellularLocation>
        <location evidence="1">Secreted</location>
    </subcellularLocation>
</comment>
<evidence type="ECO:0000256" key="4">
    <source>
        <dbReference type="ARBA" id="ARBA00022729"/>
    </source>
</evidence>
<keyword evidence="3" id="KW-0858">Xylan degradation</keyword>
<protein>
    <recommendedName>
        <fullName evidence="11">Polyhydroxybutyrate depolymerase</fullName>
    </recommendedName>
</protein>
<reference evidence="9" key="2">
    <citation type="submission" date="2020-09" db="EMBL/GenBank/DDBJ databases">
        <authorList>
            <person name="Sun Q."/>
            <person name="Zhou Y."/>
        </authorList>
    </citation>
    <scope>NUCLEOTIDE SEQUENCE</scope>
    <source>
        <strain evidence="9">CGMCC 1.12214</strain>
    </source>
</reference>
<dbReference type="GO" id="GO:0030600">
    <property type="term" value="F:feruloyl esterase activity"/>
    <property type="evidence" value="ECO:0007669"/>
    <property type="project" value="InterPro"/>
</dbReference>
<evidence type="ECO:0008006" key="11">
    <source>
        <dbReference type="Google" id="ProtNLM"/>
    </source>
</evidence>
<name>A0A917MFM7_9HYPH</name>
<evidence type="ECO:0000256" key="2">
    <source>
        <dbReference type="ARBA" id="ARBA00022525"/>
    </source>
</evidence>
<evidence type="ECO:0000256" key="6">
    <source>
        <dbReference type="ARBA" id="ARBA00023277"/>
    </source>
</evidence>
<evidence type="ECO:0000256" key="3">
    <source>
        <dbReference type="ARBA" id="ARBA00022651"/>
    </source>
</evidence>
<dbReference type="SUPFAM" id="SSF53474">
    <property type="entry name" value="alpha/beta-Hydrolases"/>
    <property type="match status" value="1"/>
</dbReference>
<dbReference type="GO" id="GO:0005576">
    <property type="term" value="C:extracellular region"/>
    <property type="evidence" value="ECO:0007669"/>
    <property type="project" value="UniProtKB-SubCell"/>
</dbReference>
<dbReference type="AlphaFoldDB" id="A0A917MFM7"/>
<evidence type="ECO:0000256" key="8">
    <source>
        <dbReference type="SAM" id="SignalP"/>
    </source>
</evidence>
<keyword evidence="7" id="KW-0624">Polysaccharide degradation</keyword>
<sequence>MRLIPGALAALLALVAPDAFACDAQIPCAVADGVYYARVPPRWDGQARLPVVMFFHGYSGSAEGVMADATLADAVEGVGAILVAPQGRAENGSALSWSFPSKAFPGRDDIAFVGRVLDDVERRWPVDQTRVLATGFSVGGSMVWSLACQTPGRFTAFAPVAGAFWMPEPESCPGGPVSLRHVHGLADRTVPMAGRVLRGGALQQGDVLRGMALWRSIDGCVAEPDQEAQRGALACRTWSASHCASGRELTLCLHAGEHEIEAGWVADAFRWMESLPARPKGAALKP</sequence>
<comment type="caution">
    <text evidence="9">The sequence shown here is derived from an EMBL/GenBank/DDBJ whole genome shotgun (WGS) entry which is preliminary data.</text>
</comment>
<evidence type="ECO:0000256" key="1">
    <source>
        <dbReference type="ARBA" id="ARBA00004613"/>
    </source>
</evidence>
<feature type="chain" id="PRO_5037483504" description="Polyhydroxybutyrate depolymerase" evidence="8">
    <location>
        <begin position="22"/>
        <end position="286"/>
    </location>
</feature>
<dbReference type="Gene3D" id="3.40.50.1820">
    <property type="entry name" value="alpha/beta hydrolase"/>
    <property type="match status" value="1"/>
</dbReference>
<dbReference type="Pfam" id="PF00756">
    <property type="entry name" value="Esterase"/>
    <property type="match status" value="1"/>
</dbReference>
<gene>
    <name evidence="9" type="ORF">GCM10007036_05730</name>
</gene>
<keyword evidence="10" id="KW-1185">Reference proteome</keyword>
<dbReference type="InterPro" id="IPR029058">
    <property type="entry name" value="AB_hydrolase_fold"/>
</dbReference>
<dbReference type="Proteomes" id="UP000603912">
    <property type="component" value="Unassembled WGS sequence"/>
</dbReference>
<evidence type="ECO:0000313" key="10">
    <source>
        <dbReference type="Proteomes" id="UP000603912"/>
    </source>
</evidence>